<dbReference type="PROSITE" id="PS51257">
    <property type="entry name" value="PROKAR_LIPOPROTEIN"/>
    <property type="match status" value="1"/>
</dbReference>
<evidence type="ECO:0008006" key="3">
    <source>
        <dbReference type="Google" id="ProtNLM"/>
    </source>
</evidence>
<dbReference type="RefSeq" id="WP_155610302.1">
    <property type="nucleotide sequence ID" value="NZ_WNZW01000002.1"/>
</dbReference>
<name>A0A7X2Z1A2_9BACL</name>
<proteinExistence type="predicted"/>
<dbReference type="OrthoDB" id="2664142at2"/>
<protein>
    <recommendedName>
        <fullName evidence="3">Lipoprotein</fullName>
    </recommendedName>
</protein>
<evidence type="ECO:0000313" key="1">
    <source>
        <dbReference type="EMBL" id="MUG44899.1"/>
    </source>
</evidence>
<dbReference type="AlphaFoldDB" id="A0A7X2Z1A2"/>
<comment type="caution">
    <text evidence="1">The sequence shown here is derived from an EMBL/GenBank/DDBJ whole genome shotgun (WGS) entry which is preliminary data.</text>
</comment>
<organism evidence="1 2">
    <name type="scientific">Paenibacillus woosongensis</name>
    <dbReference type="NCBI Taxonomy" id="307580"/>
    <lineage>
        <taxon>Bacteria</taxon>
        <taxon>Bacillati</taxon>
        <taxon>Bacillota</taxon>
        <taxon>Bacilli</taxon>
        <taxon>Bacillales</taxon>
        <taxon>Paenibacillaceae</taxon>
        <taxon>Paenibacillus</taxon>
    </lineage>
</organism>
<dbReference type="Proteomes" id="UP000447876">
    <property type="component" value="Unassembled WGS sequence"/>
</dbReference>
<gene>
    <name evidence="1" type="ORF">GNP95_07790</name>
</gene>
<sequence length="279" mass="31077">MGLLHRFILAIFCLMAAVLMSSCRLQEARTGEQWFNHAWSGLAGVDALTFQGKAALWRGEQGVLEQNLSYSGRLDDHHRLTMRTVIAEGASGSKGSLLASGTRPGEKYETKLVAQGRRWHIVSDEESLGKGLARLNPLEQLEHIRNARKSIKLESGAARGTKVLRIELDAADAQALIGSELEEEMKQVRQKWESKLAKLPNAERAKLASQSEQIWNAGNKQLAEMLNQAEIQAVYHLTLNSKTGLPMRLTSESRIAYLSPQGAPQQEMLRTDNRFADYK</sequence>
<dbReference type="EMBL" id="WNZW01000002">
    <property type="protein sequence ID" value="MUG44899.1"/>
    <property type="molecule type" value="Genomic_DNA"/>
</dbReference>
<accession>A0A7X2Z1A2</accession>
<reference evidence="1 2" key="1">
    <citation type="submission" date="2019-11" db="EMBL/GenBank/DDBJ databases">
        <title>Draft genome sequences of five Paenibacillus species of dairy origin.</title>
        <authorList>
            <person name="Olajide A.M."/>
            <person name="Chen S."/>
            <person name="Lapointe G."/>
        </authorList>
    </citation>
    <scope>NUCLEOTIDE SEQUENCE [LARGE SCALE GENOMIC DNA]</scope>
    <source>
        <strain evidence="1 2">12CR55</strain>
    </source>
</reference>
<evidence type="ECO:0000313" key="2">
    <source>
        <dbReference type="Proteomes" id="UP000447876"/>
    </source>
</evidence>